<dbReference type="EMBL" id="BT141924">
    <property type="protein sequence ID" value="AFK41718.1"/>
    <property type="molecule type" value="mRNA"/>
</dbReference>
<organism evidence="1">
    <name type="scientific">Medicago truncatula</name>
    <name type="common">Barrel medic</name>
    <name type="synonym">Medicago tribuloides</name>
    <dbReference type="NCBI Taxonomy" id="3880"/>
    <lineage>
        <taxon>Eukaryota</taxon>
        <taxon>Viridiplantae</taxon>
        <taxon>Streptophyta</taxon>
        <taxon>Embryophyta</taxon>
        <taxon>Tracheophyta</taxon>
        <taxon>Spermatophyta</taxon>
        <taxon>Magnoliopsida</taxon>
        <taxon>eudicotyledons</taxon>
        <taxon>Gunneridae</taxon>
        <taxon>Pentapetalae</taxon>
        <taxon>rosids</taxon>
        <taxon>fabids</taxon>
        <taxon>Fabales</taxon>
        <taxon>Fabaceae</taxon>
        <taxon>Papilionoideae</taxon>
        <taxon>50 kb inversion clade</taxon>
        <taxon>NPAAA clade</taxon>
        <taxon>Hologalegina</taxon>
        <taxon>IRL clade</taxon>
        <taxon>Trifolieae</taxon>
        <taxon>Medicago</taxon>
    </lineage>
</organism>
<dbReference type="ExpressionAtlas" id="I3SN76">
    <property type="expression patterns" value="differential"/>
</dbReference>
<reference evidence="1" key="1">
    <citation type="submission" date="2012-05" db="EMBL/GenBank/DDBJ databases">
        <authorList>
            <person name="Krishnakumar V."/>
            <person name="Cheung F."/>
            <person name="Xiao Y."/>
            <person name="Chan A."/>
            <person name="Moskal W.A."/>
            <person name="Town C.D."/>
        </authorList>
    </citation>
    <scope>NUCLEOTIDE SEQUENCE</scope>
</reference>
<sequence>MFLDMNSLQAALPDALLPATFGGIPEPWLPQNTVTPYISSAEGGFSFMAVHTPSSQLQNIQAQEPVASFGGNPFA</sequence>
<evidence type="ECO:0000313" key="1">
    <source>
        <dbReference type="EMBL" id="AFK41718.1"/>
    </source>
</evidence>
<protein>
    <submittedName>
        <fullName evidence="1">Uncharacterized protein</fullName>
    </submittedName>
</protein>
<accession>I3SN76</accession>
<proteinExistence type="evidence at transcript level"/>
<name>I3SN76_MEDTR</name>
<dbReference type="AlphaFoldDB" id="I3SN76"/>